<keyword evidence="2" id="KW-0677">Repeat</keyword>
<keyword evidence="6" id="KW-0812">Transmembrane</keyword>
<dbReference type="EMBL" id="BPLR01010366">
    <property type="protein sequence ID" value="GIY38882.1"/>
    <property type="molecule type" value="Genomic_DNA"/>
</dbReference>
<dbReference type="Pfam" id="PF23093">
    <property type="entry name" value="GBD_Tenm3"/>
    <property type="match status" value="1"/>
</dbReference>
<protein>
    <submittedName>
        <fullName evidence="8">Teneurin-m</fullName>
    </submittedName>
</protein>
<evidence type="ECO:0000313" key="9">
    <source>
        <dbReference type="Proteomes" id="UP001054945"/>
    </source>
</evidence>
<dbReference type="PROSITE" id="PS00022">
    <property type="entry name" value="EGF_1"/>
    <property type="match status" value="1"/>
</dbReference>
<keyword evidence="6" id="KW-0472">Membrane</keyword>
<evidence type="ECO:0000313" key="8">
    <source>
        <dbReference type="EMBL" id="GIY38882.1"/>
    </source>
</evidence>
<reference evidence="8 9" key="1">
    <citation type="submission" date="2021-06" db="EMBL/GenBank/DDBJ databases">
        <title>Caerostris extrusa draft genome.</title>
        <authorList>
            <person name="Kono N."/>
            <person name="Arakawa K."/>
        </authorList>
    </citation>
    <scope>NUCLEOTIDE SEQUENCE [LARGE SCALE GENOMIC DNA]</scope>
</reference>
<comment type="caution">
    <text evidence="8">The sequence shown here is derived from an EMBL/GenBank/DDBJ whole genome shotgun (WGS) entry which is preliminary data.</text>
</comment>
<evidence type="ECO:0000256" key="5">
    <source>
        <dbReference type="SAM" id="MobiDB-lite"/>
    </source>
</evidence>
<dbReference type="InterPro" id="IPR051216">
    <property type="entry name" value="Teneurin"/>
</dbReference>
<dbReference type="InterPro" id="IPR057629">
    <property type="entry name" value="Teneurin1-4_GBD"/>
</dbReference>
<dbReference type="PANTHER" id="PTHR11219:SF72">
    <property type="entry name" value="TENEURIN-M"/>
    <property type="match status" value="1"/>
</dbReference>
<proteinExistence type="predicted"/>
<keyword evidence="9" id="KW-1185">Reference proteome</keyword>
<dbReference type="AlphaFoldDB" id="A0AAV4T204"/>
<dbReference type="InterPro" id="IPR000742">
    <property type="entry name" value="EGF"/>
</dbReference>
<dbReference type="Gene3D" id="2.10.25.10">
    <property type="entry name" value="Laminin"/>
    <property type="match status" value="1"/>
</dbReference>
<sequence length="440" mass="48853">MVVGIGNLPQAWLQRKEGGCLQLRDLLFHPLFDGFSVNFANRFLKGHTPRDKDEGSSSIKFKVSNSDKDHHPGYPHCEEDHINHNSDRYHVTYQTPTLPNRSCSSSSSMLRRPLSTNQFAHSHFQLRKSNTRQCSWKCTALAFIFVTVALTAALAFFLILLSPTWQQDANHACPLVEDVDLVVESSKTKAPVAVTESSTSFKPSSASLSPSVLSFAELVLGRRTEFQVAPYSHWIVQMRQKGPSLVRFNYTLPLGPDSECSAEGTSCPPTRATAFWRSSPRTGRKSCARKRGYTASSLFNFWNGVCGIYRLTMMVIKCWTYPSLHRVQMNPVSLAPMIAMAMADVLWGIVSAVQILLESPVLIGICPSVPCSNRGEYIGGECVCSPGWKGKECQLREYECEKVDCNGHGECLEGARRCFPGYKGPHCQTGALKLGTDDNR</sequence>
<keyword evidence="1 4" id="KW-0245">EGF-like domain</keyword>
<dbReference type="PROSITE" id="PS01186">
    <property type="entry name" value="EGF_2"/>
    <property type="match status" value="1"/>
</dbReference>
<keyword evidence="3 4" id="KW-1015">Disulfide bond</keyword>
<evidence type="ECO:0000256" key="2">
    <source>
        <dbReference type="ARBA" id="ARBA00022737"/>
    </source>
</evidence>
<organism evidence="8 9">
    <name type="scientific">Caerostris extrusa</name>
    <name type="common">Bark spider</name>
    <name type="synonym">Caerostris bankana</name>
    <dbReference type="NCBI Taxonomy" id="172846"/>
    <lineage>
        <taxon>Eukaryota</taxon>
        <taxon>Metazoa</taxon>
        <taxon>Ecdysozoa</taxon>
        <taxon>Arthropoda</taxon>
        <taxon>Chelicerata</taxon>
        <taxon>Arachnida</taxon>
        <taxon>Araneae</taxon>
        <taxon>Araneomorphae</taxon>
        <taxon>Entelegynae</taxon>
        <taxon>Araneoidea</taxon>
        <taxon>Araneidae</taxon>
        <taxon>Caerostris</taxon>
    </lineage>
</organism>
<dbReference type="PROSITE" id="PS50026">
    <property type="entry name" value="EGF_3"/>
    <property type="match status" value="1"/>
</dbReference>
<feature type="transmembrane region" description="Helical" evidence="6">
    <location>
        <begin position="140"/>
        <end position="161"/>
    </location>
</feature>
<feature type="region of interest" description="Disordered" evidence="5">
    <location>
        <begin position="46"/>
        <end position="69"/>
    </location>
</feature>
<dbReference type="Proteomes" id="UP001054945">
    <property type="component" value="Unassembled WGS sequence"/>
</dbReference>
<comment type="caution">
    <text evidence="4">Lacks conserved residue(s) required for the propagation of feature annotation.</text>
</comment>
<evidence type="ECO:0000259" key="7">
    <source>
        <dbReference type="PROSITE" id="PS50026"/>
    </source>
</evidence>
<keyword evidence="6" id="KW-1133">Transmembrane helix</keyword>
<evidence type="ECO:0000256" key="6">
    <source>
        <dbReference type="SAM" id="Phobius"/>
    </source>
</evidence>
<evidence type="ECO:0000256" key="4">
    <source>
        <dbReference type="PROSITE-ProRule" id="PRU00076"/>
    </source>
</evidence>
<feature type="disulfide bond" evidence="4">
    <location>
        <begin position="418"/>
        <end position="427"/>
    </location>
</feature>
<dbReference type="PANTHER" id="PTHR11219">
    <property type="entry name" value="TENEURIN AND N-ACETYLGLUCOSAMINE-1-PHOSPHODIESTER ALPHA-N-ACETYLGLUCOSAMINIDASE"/>
    <property type="match status" value="1"/>
</dbReference>
<gene>
    <name evidence="8" type="primary">Ten-m_5</name>
    <name evidence="8" type="ORF">CEXT_423661</name>
</gene>
<name>A0AAV4T204_CAEEX</name>
<dbReference type="Pfam" id="PF23106">
    <property type="entry name" value="EGF_Teneurin"/>
    <property type="match status" value="2"/>
</dbReference>
<evidence type="ECO:0000256" key="1">
    <source>
        <dbReference type="ARBA" id="ARBA00022536"/>
    </source>
</evidence>
<feature type="domain" description="EGF-like" evidence="7">
    <location>
        <begin position="396"/>
        <end position="428"/>
    </location>
</feature>
<evidence type="ECO:0000256" key="3">
    <source>
        <dbReference type="ARBA" id="ARBA00023157"/>
    </source>
</evidence>
<accession>A0AAV4T204</accession>
<dbReference type="GO" id="GO:0008045">
    <property type="term" value="P:motor neuron axon guidance"/>
    <property type="evidence" value="ECO:0007669"/>
    <property type="project" value="TreeGrafter"/>
</dbReference>